<evidence type="ECO:0000313" key="1">
    <source>
        <dbReference type="EMBL" id="MBB6429781.1"/>
    </source>
</evidence>
<evidence type="ECO:0000313" key="2">
    <source>
        <dbReference type="Proteomes" id="UP000541810"/>
    </source>
</evidence>
<name>A0A7X0LKM4_9BACT</name>
<proteinExistence type="predicted"/>
<dbReference type="PROSITE" id="PS00018">
    <property type="entry name" value="EF_HAND_1"/>
    <property type="match status" value="1"/>
</dbReference>
<dbReference type="RefSeq" id="WP_184677343.1">
    <property type="nucleotide sequence ID" value="NZ_JACHGY010000001.1"/>
</dbReference>
<dbReference type="InterPro" id="IPR018247">
    <property type="entry name" value="EF_Hand_1_Ca_BS"/>
</dbReference>
<dbReference type="AlphaFoldDB" id="A0A7X0LKM4"/>
<gene>
    <name evidence="1" type="ORF">HNQ40_001587</name>
</gene>
<dbReference type="Proteomes" id="UP000541810">
    <property type="component" value="Unassembled WGS sequence"/>
</dbReference>
<dbReference type="EMBL" id="JACHGY010000001">
    <property type="protein sequence ID" value="MBB6429781.1"/>
    <property type="molecule type" value="Genomic_DNA"/>
</dbReference>
<keyword evidence="2" id="KW-1185">Reference proteome</keyword>
<dbReference type="InterPro" id="IPR014262">
    <property type="entry name" value="HAF_rpt"/>
</dbReference>
<protein>
    <submittedName>
        <fullName evidence="1">Putative HAF family extracellular repeat protein</fullName>
    </submittedName>
</protein>
<comment type="caution">
    <text evidence="1">The sequence shown here is derived from an EMBL/GenBank/DDBJ whole genome shotgun (WGS) entry which is preliminary data.</text>
</comment>
<accession>A0A7X0LKM4</accession>
<sequence>MAADYRWLGSLTDGTDYSYSQAVALSADGSSVIGSSSTFEGIEEEAFHWTAETGMLGMGSLGAPLGADSWAVDITDNGDTALGTLFDYGGMSGGIRMYTWQPGGDKQPIDLPATGYPRVNARAISADGSVLAGYATNSPQSRSNAFVWTSDGGYQFLDLGPSHHIWRHVDVGGLSADAGVVVGDVRSYSGGSSSRTQAYRWEPDGEFEYLGYLPGGDNDYSTAADISADGSIIVGTSDSANAEAGGGFFEAFRWTEEDGMVGLGDLPGGDFNSWATAISADGSVIVGEATIEAESFSQRDAPFIWTEEHGMRNLRDVFLDAGIGADFVAGIEDVVDVSADGQTFIGNGSGPEGALGSAWIVSLNDIAELLGDYNGNGIIDAADYTVWQDNFGNTNLSINTLSIIPEPSTGLALFSFATLVFGRGRVRRATPSRPTSGPADTF</sequence>
<dbReference type="NCBIfam" id="TIGR02913">
    <property type="entry name" value="HAF_rpt"/>
    <property type="match status" value="1"/>
</dbReference>
<organism evidence="1 2">
    <name type="scientific">Algisphaera agarilytica</name>
    <dbReference type="NCBI Taxonomy" id="1385975"/>
    <lineage>
        <taxon>Bacteria</taxon>
        <taxon>Pseudomonadati</taxon>
        <taxon>Planctomycetota</taxon>
        <taxon>Phycisphaerae</taxon>
        <taxon>Phycisphaerales</taxon>
        <taxon>Phycisphaeraceae</taxon>
        <taxon>Algisphaera</taxon>
    </lineage>
</organism>
<reference evidence="1 2" key="1">
    <citation type="submission" date="2020-08" db="EMBL/GenBank/DDBJ databases">
        <title>Genomic Encyclopedia of Type Strains, Phase IV (KMG-IV): sequencing the most valuable type-strain genomes for metagenomic binning, comparative biology and taxonomic classification.</title>
        <authorList>
            <person name="Goeker M."/>
        </authorList>
    </citation>
    <scope>NUCLEOTIDE SEQUENCE [LARGE SCALE GENOMIC DNA]</scope>
    <source>
        <strain evidence="1 2">DSM 103725</strain>
    </source>
</reference>